<sequence length="37" mass="4288">MMAIIEAGNAVEHMPISDELRMQRPCQYSLGLLQERR</sequence>
<evidence type="ECO:0000313" key="2">
    <source>
        <dbReference type="Proteomes" id="UP001054252"/>
    </source>
</evidence>
<gene>
    <name evidence="1" type="ORF">SLEP1_g3001</name>
</gene>
<proteinExistence type="predicted"/>
<dbReference type="AlphaFoldDB" id="A0AAV5HUU1"/>
<name>A0AAV5HUU1_9ROSI</name>
<accession>A0AAV5HUU1</accession>
<keyword evidence="2" id="KW-1185">Reference proteome</keyword>
<dbReference type="EMBL" id="BPVZ01000003">
    <property type="protein sequence ID" value="GKU88780.1"/>
    <property type="molecule type" value="Genomic_DNA"/>
</dbReference>
<reference evidence="1 2" key="1">
    <citation type="journal article" date="2021" name="Commun. Biol.">
        <title>The genome of Shorea leprosula (Dipterocarpaceae) highlights the ecological relevance of drought in aseasonal tropical rainforests.</title>
        <authorList>
            <person name="Ng K.K.S."/>
            <person name="Kobayashi M.J."/>
            <person name="Fawcett J.A."/>
            <person name="Hatakeyama M."/>
            <person name="Paape T."/>
            <person name="Ng C.H."/>
            <person name="Ang C.C."/>
            <person name="Tnah L.H."/>
            <person name="Lee C.T."/>
            <person name="Nishiyama T."/>
            <person name="Sese J."/>
            <person name="O'Brien M.J."/>
            <person name="Copetti D."/>
            <person name="Mohd Noor M.I."/>
            <person name="Ong R.C."/>
            <person name="Putra M."/>
            <person name="Sireger I.Z."/>
            <person name="Indrioko S."/>
            <person name="Kosugi Y."/>
            <person name="Izuno A."/>
            <person name="Isagi Y."/>
            <person name="Lee S.L."/>
            <person name="Shimizu K.K."/>
        </authorList>
    </citation>
    <scope>NUCLEOTIDE SEQUENCE [LARGE SCALE GENOMIC DNA]</scope>
    <source>
        <strain evidence="1">214</strain>
    </source>
</reference>
<dbReference type="Proteomes" id="UP001054252">
    <property type="component" value="Unassembled WGS sequence"/>
</dbReference>
<organism evidence="1 2">
    <name type="scientific">Rubroshorea leprosula</name>
    <dbReference type="NCBI Taxonomy" id="152421"/>
    <lineage>
        <taxon>Eukaryota</taxon>
        <taxon>Viridiplantae</taxon>
        <taxon>Streptophyta</taxon>
        <taxon>Embryophyta</taxon>
        <taxon>Tracheophyta</taxon>
        <taxon>Spermatophyta</taxon>
        <taxon>Magnoliopsida</taxon>
        <taxon>eudicotyledons</taxon>
        <taxon>Gunneridae</taxon>
        <taxon>Pentapetalae</taxon>
        <taxon>rosids</taxon>
        <taxon>malvids</taxon>
        <taxon>Malvales</taxon>
        <taxon>Dipterocarpaceae</taxon>
        <taxon>Rubroshorea</taxon>
    </lineage>
</organism>
<protein>
    <submittedName>
        <fullName evidence="1">Uncharacterized protein</fullName>
    </submittedName>
</protein>
<comment type="caution">
    <text evidence="1">The sequence shown here is derived from an EMBL/GenBank/DDBJ whole genome shotgun (WGS) entry which is preliminary data.</text>
</comment>
<evidence type="ECO:0000313" key="1">
    <source>
        <dbReference type="EMBL" id="GKU88780.1"/>
    </source>
</evidence>